<keyword evidence="1" id="KW-0472">Membrane</keyword>
<dbReference type="Pfam" id="PF09997">
    <property type="entry name" value="DUF2238"/>
    <property type="match status" value="1"/>
</dbReference>
<gene>
    <name evidence="2" type="ORF">BET03_06560</name>
</gene>
<feature type="transmembrane region" description="Helical" evidence="1">
    <location>
        <begin position="164"/>
        <end position="181"/>
    </location>
</feature>
<evidence type="ECO:0000256" key="1">
    <source>
        <dbReference type="SAM" id="Phobius"/>
    </source>
</evidence>
<feature type="transmembrane region" description="Helical" evidence="1">
    <location>
        <begin position="7"/>
        <end position="27"/>
    </location>
</feature>
<evidence type="ECO:0000313" key="3">
    <source>
        <dbReference type="Proteomes" id="UP000284177"/>
    </source>
</evidence>
<dbReference type="Proteomes" id="UP000284177">
    <property type="component" value="Unassembled WGS sequence"/>
</dbReference>
<protein>
    <submittedName>
        <fullName evidence="2">Uncharacterized protein</fullName>
    </submittedName>
</protein>
<accession>A0A419SUW0</accession>
<dbReference type="RefSeq" id="WP_120170663.1">
    <property type="nucleotide sequence ID" value="NZ_MCIB01000039.1"/>
</dbReference>
<dbReference type="InterPro" id="IPR014509">
    <property type="entry name" value="YjdF-like"/>
</dbReference>
<reference evidence="2 3" key="1">
    <citation type="submission" date="2016-08" db="EMBL/GenBank/DDBJ databases">
        <title>Novel Firmicutes and Novel Genomes.</title>
        <authorList>
            <person name="Poppleton D.I."/>
            <person name="Gribaldo S."/>
        </authorList>
    </citation>
    <scope>NUCLEOTIDE SEQUENCE [LARGE SCALE GENOMIC DNA]</scope>
    <source>
        <strain evidence="2 3">CTT3</strain>
    </source>
</reference>
<keyword evidence="3" id="KW-1185">Reference proteome</keyword>
<feature type="transmembrane region" description="Helical" evidence="1">
    <location>
        <begin position="62"/>
        <end position="80"/>
    </location>
</feature>
<feature type="transmembrane region" description="Helical" evidence="1">
    <location>
        <begin position="33"/>
        <end position="50"/>
    </location>
</feature>
<sequence length="184" mass="21105">MKRDKFSIYLIILLTIIQAINIVSFIVKKEYTYLFDVLVTYFGYLTFTFLDKKYSLKTKDYIKLLLVLTFIIHSLLGHNLGLYDKTHWFDNALHTFGSFSFALLFYSIVVNTTQFTVKSKSFIFILILALGTASGSIFEIIEFILDTLLNTNKQKGLIDTNLDMIFNIIGSSLAGFVTILNQKC</sequence>
<dbReference type="AlphaFoldDB" id="A0A419SUW0"/>
<name>A0A419SUW0_9FIRM</name>
<evidence type="ECO:0000313" key="2">
    <source>
        <dbReference type="EMBL" id="RKD29003.1"/>
    </source>
</evidence>
<organism evidence="2 3">
    <name type="scientific">Thermohalobacter berrensis</name>
    <dbReference type="NCBI Taxonomy" id="99594"/>
    <lineage>
        <taxon>Bacteria</taxon>
        <taxon>Bacillati</taxon>
        <taxon>Bacillota</taxon>
        <taxon>Tissierellia</taxon>
        <taxon>Tissierellales</taxon>
        <taxon>Thermohalobacteraceae</taxon>
        <taxon>Thermohalobacter</taxon>
    </lineage>
</organism>
<comment type="caution">
    <text evidence="2">The sequence shown here is derived from an EMBL/GenBank/DDBJ whole genome shotgun (WGS) entry which is preliminary data.</text>
</comment>
<feature type="transmembrane region" description="Helical" evidence="1">
    <location>
        <begin position="122"/>
        <end position="144"/>
    </location>
</feature>
<keyword evidence="1" id="KW-1133">Transmembrane helix</keyword>
<keyword evidence="1" id="KW-0812">Transmembrane</keyword>
<dbReference type="EMBL" id="MCIB01000039">
    <property type="protein sequence ID" value="RKD29003.1"/>
    <property type="molecule type" value="Genomic_DNA"/>
</dbReference>
<feature type="transmembrane region" description="Helical" evidence="1">
    <location>
        <begin position="92"/>
        <end position="110"/>
    </location>
</feature>
<dbReference type="OrthoDB" id="2942551at2"/>
<proteinExistence type="predicted"/>